<dbReference type="EMBL" id="BARS01003168">
    <property type="protein sequence ID" value="GAF78608.1"/>
    <property type="molecule type" value="Genomic_DNA"/>
</dbReference>
<evidence type="ECO:0000313" key="1">
    <source>
        <dbReference type="EMBL" id="GAF78608.1"/>
    </source>
</evidence>
<organism evidence="1">
    <name type="scientific">marine sediment metagenome</name>
    <dbReference type="NCBI Taxonomy" id="412755"/>
    <lineage>
        <taxon>unclassified sequences</taxon>
        <taxon>metagenomes</taxon>
        <taxon>ecological metagenomes</taxon>
    </lineage>
</organism>
<accession>X0SC21</accession>
<feature type="non-terminal residue" evidence="1">
    <location>
        <position position="79"/>
    </location>
</feature>
<proteinExistence type="predicted"/>
<gene>
    <name evidence="1" type="ORF">S01H1_06102</name>
</gene>
<reference evidence="1" key="1">
    <citation type="journal article" date="2014" name="Front. Microbiol.">
        <title>High frequency of phylogenetically diverse reductive dehalogenase-homologous genes in deep subseafloor sedimentary metagenomes.</title>
        <authorList>
            <person name="Kawai M."/>
            <person name="Futagami T."/>
            <person name="Toyoda A."/>
            <person name="Takaki Y."/>
            <person name="Nishi S."/>
            <person name="Hori S."/>
            <person name="Arai W."/>
            <person name="Tsubouchi T."/>
            <person name="Morono Y."/>
            <person name="Uchiyama I."/>
            <person name="Ito T."/>
            <person name="Fujiyama A."/>
            <person name="Inagaki F."/>
            <person name="Takami H."/>
        </authorList>
    </citation>
    <scope>NUCLEOTIDE SEQUENCE</scope>
    <source>
        <strain evidence="1">Expedition CK06-06</strain>
    </source>
</reference>
<sequence length="79" mass="8121">MSENNWGFFEKIGKGLVNIGDKSIDFITDIAQGAVSDSDEYDGVADTIWGAFNDNVLGEGGALQSAIGPDGIGGAIIGQ</sequence>
<comment type="caution">
    <text evidence="1">The sequence shown here is derived from an EMBL/GenBank/DDBJ whole genome shotgun (WGS) entry which is preliminary data.</text>
</comment>
<name>X0SC21_9ZZZZ</name>
<dbReference type="AlphaFoldDB" id="X0SC21"/>
<protein>
    <submittedName>
        <fullName evidence="1">Uncharacterized protein</fullName>
    </submittedName>
</protein>